<keyword evidence="4 7" id="KW-1133">Transmembrane helix</keyword>
<name>A0A9P1FXV0_9DINO</name>
<dbReference type="InterPro" id="IPR011992">
    <property type="entry name" value="EF-hand-dom_pair"/>
</dbReference>
<evidence type="ECO:0000313" key="9">
    <source>
        <dbReference type="EMBL" id="CAI3990247.1"/>
    </source>
</evidence>
<reference evidence="10 11" key="2">
    <citation type="submission" date="2024-05" db="EMBL/GenBank/DDBJ databases">
        <authorList>
            <person name="Chen Y."/>
            <person name="Shah S."/>
            <person name="Dougan E. K."/>
            <person name="Thang M."/>
            <person name="Chan C."/>
        </authorList>
    </citation>
    <scope>NUCLEOTIDE SEQUENCE [LARGE SCALE GENOMIC DNA]</scope>
</reference>
<sequence>MGRLGPLKTGSQGLEKCFGKRAPACLDAAWVYVCYTSNPLVQLFYLLVVVGGYATFVAYSHPHLPNRFIGNIHKYIGFIIFSLCLAVWWRACTTDPGTITDRNVEKICDQWQWDEQIFHMAHCRSCDLVKPARSKHCSLCQRCVARFDHHCIWINNCVGVGNHRYFLGFLGIHLVICFYGFGLTATILYEIIVSKDLLSAVFVKPDTRERFTATKLMVGQYLLATEGMVVFICVLCCIMGIVLFGFFGWHLYLVRSGTTTNELSKWSYLRMCLKHEGEEGKEKIKLLNNEYNQGPLRLPADLQRTGRFQGQKGNLDSGSKPKSELAQVMNKGIMEQREKTSMLSRKSPHKAGTGYGMYGGPCRPASWSACETALVQGRKDWKVTESEQVTTAEAKLHTDKLDLGKKYNCKMSSRFQPLDPATSNYYFQLPTTPHHIKYSNNQADAESPKSQRAREMQRAAQKAQELKKPLLAKLRQPVDHLERPRPGIGYDIHRLEDWFKLIDTSNSGEITVRKLIVAMMRYQDIMDLIYLLKEKSSGIWQLKPEERPIAGKLTREDMQWVRGILTELRSDGHSKMTWTEFVEFFRQAGLLLEYETRAEMNESALGETSLMEQQGCPAGNMEVYLLWPNMMNIFLVRNHQIVV</sequence>
<dbReference type="GO" id="GO:0016020">
    <property type="term" value="C:membrane"/>
    <property type="evidence" value="ECO:0007669"/>
    <property type="project" value="UniProtKB-SubCell"/>
</dbReference>
<dbReference type="InterPro" id="IPR039859">
    <property type="entry name" value="PFA4/ZDH16/20/ERF2-like"/>
</dbReference>
<feature type="transmembrane region" description="Helical" evidence="7">
    <location>
        <begin position="40"/>
        <end position="60"/>
    </location>
</feature>
<evidence type="ECO:0000256" key="3">
    <source>
        <dbReference type="ARBA" id="ARBA00022692"/>
    </source>
</evidence>
<dbReference type="PANTHER" id="PTHR22883">
    <property type="entry name" value="ZINC FINGER DHHC DOMAIN CONTAINING PROTEIN"/>
    <property type="match status" value="1"/>
</dbReference>
<evidence type="ECO:0000256" key="5">
    <source>
        <dbReference type="ARBA" id="ARBA00023136"/>
    </source>
</evidence>
<dbReference type="GO" id="GO:0005509">
    <property type="term" value="F:calcium ion binding"/>
    <property type="evidence" value="ECO:0007669"/>
    <property type="project" value="InterPro"/>
</dbReference>
<comment type="similarity">
    <text evidence="7">Belongs to the DHHC palmitoyltransferase family.</text>
</comment>
<dbReference type="Proteomes" id="UP001152797">
    <property type="component" value="Unassembled WGS sequence"/>
</dbReference>
<dbReference type="OrthoDB" id="5977743at2759"/>
<feature type="domain" description="EF-hand" evidence="8">
    <location>
        <begin position="490"/>
        <end position="525"/>
    </location>
</feature>
<comment type="domain">
    <text evidence="7">The DHHC domain is required for palmitoyltransferase activity.</text>
</comment>
<evidence type="ECO:0000313" key="10">
    <source>
        <dbReference type="EMBL" id="CAL4777559.1"/>
    </source>
</evidence>
<dbReference type="Pfam" id="PF01529">
    <property type="entry name" value="DHHC"/>
    <property type="match status" value="1"/>
</dbReference>
<keyword evidence="5 7" id="KW-0472">Membrane</keyword>
<reference evidence="9" key="1">
    <citation type="submission" date="2022-10" db="EMBL/GenBank/DDBJ databases">
        <authorList>
            <person name="Chen Y."/>
            <person name="Dougan E. K."/>
            <person name="Chan C."/>
            <person name="Rhodes N."/>
            <person name="Thang M."/>
        </authorList>
    </citation>
    <scope>NUCLEOTIDE SEQUENCE</scope>
</reference>
<dbReference type="EMBL" id="CAMXCT020001450">
    <property type="protein sequence ID" value="CAL1143622.1"/>
    <property type="molecule type" value="Genomic_DNA"/>
</dbReference>
<feature type="transmembrane region" description="Helical" evidence="7">
    <location>
        <begin position="72"/>
        <end position="91"/>
    </location>
</feature>
<evidence type="ECO:0000256" key="1">
    <source>
        <dbReference type="ARBA" id="ARBA00004141"/>
    </source>
</evidence>
<dbReference type="GO" id="GO:0019706">
    <property type="term" value="F:protein-cysteine S-palmitoyltransferase activity"/>
    <property type="evidence" value="ECO:0007669"/>
    <property type="project" value="UniProtKB-EC"/>
</dbReference>
<dbReference type="InterPro" id="IPR001594">
    <property type="entry name" value="Palmitoyltrfase_DHHC"/>
</dbReference>
<comment type="caution">
    <text evidence="9">The sequence shown here is derived from an EMBL/GenBank/DDBJ whole genome shotgun (WGS) entry which is preliminary data.</text>
</comment>
<dbReference type="GO" id="GO:0005783">
    <property type="term" value="C:endoplasmic reticulum"/>
    <property type="evidence" value="ECO:0007669"/>
    <property type="project" value="TreeGrafter"/>
</dbReference>
<gene>
    <name evidence="9" type="ORF">C1SCF055_LOCUS17248</name>
</gene>
<protein>
    <recommendedName>
        <fullName evidence="7">Palmitoyltransferase</fullName>
        <ecNumber evidence="7">2.3.1.225</ecNumber>
    </recommendedName>
</protein>
<feature type="transmembrane region" description="Helical" evidence="7">
    <location>
        <begin position="229"/>
        <end position="252"/>
    </location>
</feature>
<organism evidence="9">
    <name type="scientific">Cladocopium goreaui</name>
    <dbReference type="NCBI Taxonomy" id="2562237"/>
    <lineage>
        <taxon>Eukaryota</taxon>
        <taxon>Sar</taxon>
        <taxon>Alveolata</taxon>
        <taxon>Dinophyceae</taxon>
        <taxon>Suessiales</taxon>
        <taxon>Symbiodiniaceae</taxon>
        <taxon>Cladocopium</taxon>
    </lineage>
</organism>
<dbReference type="GO" id="GO:0005794">
    <property type="term" value="C:Golgi apparatus"/>
    <property type="evidence" value="ECO:0007669"/>
    <property type="project" value="TreeGrafter"/>
</dbReference>
<dbReference type="Gene3D" id="1.10.238.10">
    <property type="entry name" value="EF-hand"/>
    <property type="match status" value="1"/>
</dbReference>
<comment type="subcellular location">
    <subcellularLocation>
        <location evidence="1">Membrane</location>
        <topology evidence="1">Multi-pass membrane protein</topology>
    </subcellularLocation>
</comment>
<feature type="transmembrane region" description="Helical" evidence="7">
    <location>
        <begin position="165"/>
        <end position="189"/>
    </location>
</feature>
<proteinExistence type="inferred from homology"/>
<comment type="catalytic activity">
    <reaction evidence="7">
        <text>L-cysteinyl-[protein] + hexadecanoyl-CoA = S-hexadecanoyl-L-cysteinyl-[protein] + CoA</text>
        <dbReference type="Rhea" id="RHEA:36683"/>
        <dbReference type="Rhea" id="RHEA-COMP:10131"/>
        <dbReference type="Rhea" id="RHEA-COMP:11032"/>
        <dbReference type="ChEBI" id="CHEBI:29950"/>
        <dbReference type="ChEBI" id="CHEBI:57287"/>
        <dbReference type="ChEBI" id="CHEBI:57379"/>
        <dbReference type="ChEBI" id="CHEBI:74151"/>
        <dbReference type="EC" id="2.3.1.225"/>
    </reaction>
</comment>
<evidence type="ECO:0000313" key="11">
    <source>
        <dbReference type="Proteomes" id="UP001152797"/>
    </source>
</evidence>
<keyword evidence="3 7" id="KW-0812">Transmembrane</keyword>
<evidence type="ECO:0000259" key="8">
    <source>
        <dbReference type="PROSITE" id="PS50222"/>
    </source>
</evidence>
<dbReference type="EC" id="2.3.1.225" evidence="7"/>
<dbReference type="InterPro" id="IPR002048">
    <property type="entry name" value="EF_hand_dom"/>
</dbReference>
<evidence type="ECO:0000256" key="2">
    <source>
        <dbReference type="ARBA" id="ARBA00022679"/>
    </source>
</evidence>
<keyword evidence="11" id="KW-1185">Reference proteome</keyword>
<evidence type="ECO:0000256" key="4">
    <source>
        <dbReference type="ARBA" id="ARBA00022989"/>
    </source>
</evidence>
<evidence type="ECO:0000256" key="6">
    <source>
        <dbReference type="ARBA" id="ARBA00023315"/>
    </source>
</evidence>
<dbReference type="EMBL" id="CAMXCT010001450">
    <property type="protein sequence ID" value="CAI3990247.1"/>
    <property type="molecule type" value="Genomic_DNA"/>
</dbReference>
<dbReference type="EMBL" id="CAMXCT030001450">
    <property type="protein sequence ID" value="CAL4777559.1"/>
    <property type="molecule type" value="Genomic_DNA"/>
</dbReference>
<dbReference type="PROSITE" id="PS50222">
    <property type="entry name" value="EF_HAND_2"/>
    <property type="match status" value="1"/>
</dbReference>
<dbReference type="PANTHER" id="PTHR22883:SF445">
    <property type="entry name" value="PALMITOYLTRANSFERASE"/>
    <property type="match status" value="1"/>
</dbReference>
<dbReference type="AlphaFoldDB" id="A0A9P1FXV0"/>
<keyword evidence="6 7" id="KW-0012">Acyltransferase</keyword>
<dbReference type="SUPFAM" id="SSF47473">
    <property type="entry name" value="EF-hand"/>
    <property type="match status" value="1"/>
</dbReference>
<evidence type="ECO:0000256" key="7">
    <source>
        <dbReference type="RuleBase" id="RU079119"/>
    </source>
</evidence>
<dbReference type="GO" id="GO:0006612">
    <property type="term" value="P:protein targeting to membrane"/>
    <property type="evidence" value="ECO:0007669"/>
    <property type="project" value="TreeGrafter"/>
</dbReference>
<dbReference type="PROSITE" id="PS50216">
    <property type="entry name" value="DHHC"/>
    <property type="match status" value="1"/>
</dbReference>
<keyword evidence="2 7" id="KW-0808">Transferase</keyword>
<accession>A0A9P1FXV0</accession>